<dbReference type="GO" id="GO:0006449">
    <property type="term" value="P:regulation of translational termination"/>
    <property type="evidence" value="ECO:0007669"/>
    <property type="project" value="UniProtKB-UniRule"/>
</dbReference>
<dbReference type="InterPro" id="IPR005225">
    <property type="entry name" value="Small_GTP-bd"/>
</dbReference>
<dbReference type="FunFam" id="3.30.70.3280:FF:000001">
    <property type="entry name" value="Peptide chain release factor 3"/>
    <property type="match status" value="1"/>
</dbReference>
<evidence type="ECO:0000259" key="9">
    <source>
        <dbReference type="PROSITE" id="PS51722"/>
    </source>
</evidence>
<evidence type="ECO:0000256" key="1">
    <source>
        <dbReference type="ARBA" id="ARBA00004496"/>
    </source>
</evidence>
<dbReference type="SUPFAM" id="SSF50447">
    <property type="entry name" value="Translation proteins"/>
    <property type="match status" value="1"/>
</dbReference>
<reference evidence="10" key="1">
    <citation type="submission" date="2006-04" db="EMBL/GenBank/DDBJ databases">
        <title>Complete sequence of chromosome of Deinococcus geothermalis DSM 11300.</title>
        <authorList>
            <consortium name="US DOE Joint Genome Institute"/>
            <person name="Copeland A."/>
            <person name="Lucas S."/>
            <person name="Lapidus A."/>
            <person name="Barry K."/>
            <person name="Detter J.C."/>
            <person name="Glavina del Rio T."/>
            <person name="Hammon N."/>
            <person name="Israni S."/>
            <person name="Dalin E."/>
            <person name="Tice H."/>
            <person name="Pitluck S."/>
            <person name="Brettin T."/>
            <person name="Bruce D."/>
            <person name="Han C."/>
            <person name="Tapia R."/>
            <person name="Saunders E."/>
            <person name="Gilna P."/>
            <person name="Schmutz J."/>
            <person name="Larimer F."/>
            <person name="Land M."/>
            <person name="Hauser L."/>
            <person name="Kyrpides N."/>
            <person name="Kim E."/>
            <person name="Daly M.J."/>
            <person name="Fredrickson J.K."/>
            <person name="Makarova K.S."/>
            <person name="Gaidamakova E.K."/>
            <person name="Zhai M."/>
            <person name="Richardson P."/>
        </authorList>
    </citation>
    <scope>NUCLEOTIDE SEQUENCE</scope>
    <source>
        <strain evidence="10">DSM 11300</strain>
    </source>
</reference>
<dbReference type="Gene3D" id="3.30.70.3280">
    <property type="entry name" value="Peptide chain release factor 3, domain III"/>
    <property type="match status" value="1"/>
</dbReference>
<evidence type="ECO:0000313" key="11">
    <source>
        <dbReference type="Proteomes" id="UP000002431"/>
    </source>
</evidence>
<dbReference type="Pfam" id="PF16658">
    <property type="entry name" value="RF3_C"/>
    <property type="match status" value="1"/>
</dbReference>
<dbReference type="STRING" id="319795.Dgeo_1492"/>
<comment type="similarity">
    <text evidence="2 8">Belongs to the TRAFAC class translation factor GTPase superfamily. Classic translation factor GTPase family. PrfC subfamily.</text>
</comment>
<keyword evidence="11" id="KW-1185">Reference proteome</keyword>
<feature type="binding site" evidence="8">
    <location>
        <begin position="182"/>
        <end position="185"/>
    </location>
    <ligand>
        <name>GTP</name>
        <dbReference type="ChEBI" id="CHEBI:37565"/>
    </ligand>
</feature>
<dbReference type="Pfam" id="PF00009">
    <property type="entry name" value="GTP_EFTU"/>
    <property type="match status" value="1"/>
</dbReference>
<dbReference type="Proteomes" id="UP000002431">
    <property type="component" value="Chromosome"/>
</dbReference>
<feature type="domain" description="Tr-type G" evidence="9">
    <location>
        <begin position="51"/>
        <end position="320"/>
    </location>
</feature>
<evidence type="ECO:0000256" key="2">
    <source>
        <dbReference type="ARBA" id="ARBA00009978"/>
    </source>
</evidence>
<dbReference type="CDD" id="cd03689">
    <property type="entry name" value="RF3_II"/>
    <property type="match status" value="1"/>
</dbReference>
<dbReference type="InterPro" id="IPR035647">
    <property type="entry name" value="EFG_III/V"/>
</dbReference>
<evidence type="ECO:0000256" key="3">
    <source>
        <dbReference type="ARBA" id="ARBA00022490"/>
    </source>
</evidence>
<dbReference type="GO" id="GO:0005525">
    <property type="term" value="F:GTP binding"/>
    <property type="evidence" value="ECO:0007669"/>
    <property type="project" value="UniProtKB-UniRule"/>
</dbReference>
<dbReference type="InterPro" id="IPR009000">
    <property type="entry name" value="Transl_B-barrel_sf"/>
</dbReference>
<dbReference type="GO" id="GO:0003924">
    <property type="term" value="F:GTPase activity"/>
    <property type="evidence" value="ECO:0007669"/>
    <property type="project" value="InterPro"/>
</dbReference>
<dbReference type="NCBIfam" id="TIGR00231">
    <property type="entry name" value="small_GTP"/>
    <property type="match status" value="1"/>
</dbReference>
<dbReference type="SUPFAM" id="SSF52540">
    <property type="entry name" value="P-loop containing nucleoside triphosphate hydrolases"/>
    <property type="match status" value="1"/>
</dbReference>
<evidence type="ECO:0000313" key="10">
    <source>
        <dbReference type="EMBL" id="ABF45787.1"/>
    </source>
</evidence>
<dbReference type="KEGG" id="dge:Dgeo_1492"/>
<dbReference type="InterPro" id="IPR041732">
    <property type="entry name" value="RF3_GTP-bd"/>
</dbReference>
<dbReference type="Pfam" id="PF22042">
    <property type="entry name" value="EF-G_D2"/>
    <property type="match status" value="1"/>
</dbReference>
<dbReference type="PROSITE" id="PS00301">
    <property type="entry name" value="G_TR_1"/>
    <property type="match status" value="1"/>
</dbReference>
<evidence type="ECO:0000256" key="4">
    <source>
        <dbReference type="ARBA" id="ARBA00022741"/>
    </source>
</evidence>
<dbReference type="InterPro" id="IPR031157">
    <property type="entry name" value="G_TR_CS"/>
</dbReference>
<feature type="binding site" evidence="8">
    <location>
        <begin position="128"/>
        <end position="132"/>
    </location>
    <ligand>
        <name>GTP</name>
        <dbReference type="ChEBI" id="CHEBI:37565"/>
    </ligand>
</feature>
<name>Q1IY97_DEIGD</name>
<dbReference type="Gene3D" id="3.40.50.300">
    <property type="entry name" value="P-loop containing nucleotide triphosphate hydrolases"/>
    <property type="match status" value="1"/>
</dbReference>
<dbReference type="Gene3D" id="2.40.30.10">
    <property type="entry name" value="Translation factors"/>
    <property type="match status" value="1"/>
</dbReference>
<dbReference type="PANTHER" id="PTHR43556">
    <property type="entry name" value="PEPTIDE CHAIN RELEASE FACTOR RF3"/>
    <property type="match status" value="1"/>
</dbReference>
<dbReference type="PRINTS" id="PR00315">
    <property type="entry name" value="ELONGATNFCT"/>
</dbReference>
<evidence type="ECO:0000256" key="7">
    <source>
        <dbReference type="ARBA" id="ARBA00073639"/>
    </source>
</evidence>
<keyword evidence="5 8" id="KW-0648">Protein biosynthesis</keyword>
<keyword evidence="6 8" id="KW-0342">GTP-binding</keyword>
<dbReference type="GO" id="GO:0005829">
    <property type="term" value="C:cytosol"/>
    <property type="evidence" value="ECO:0007669"/>
    <property type="project" value="TreeGrafter"/>
</dbReference>
<gene>
    <name evidence="8" type="primary">prfC</name>
    <name evidence="10" type="ordered locus">Dgeo_1492</name>
</gene>
<dbReference type="GO" id="GO:0016149">
    <property type="term" value="F:translation release factor activity, codon specific"/>
    <property type="evidence" value="ECO:0007669"/>
    <property type="project" value="UniProtKB-UniRule"/>
</dbReference>
<dbReference type="SUPFAM" id="SSF54980">
    <property type="entry name" value="EF-G C-terminal domain-like"/>
    <property type="match status" value="1"/>
</dbReference>
<dbReference type="eggNOG" id="COG4108">
    <property type="taxonomic scope" value="Bacteria"/>
</dbReference>
<dbReference type="HAMAP" id="MF_00072">
    <property type="entry name" value="Rel_fac_3"/>
    <property type="match status" value="1"/>
</dbReference>
<dbReference type="CDD" id="cd04169">
    <property type="entry name" value="RF3"/>
    <property type="match status" value="1"/>
</dbReference>
<dbReference type="PROSITE" id="PS51722">
    <property type="entry name" value="G_TR_2"/>
    <property type="match status" value="1"/>
</dbReference>
<dbReference type="FunFam" id="3.40.50.300:FF:000542">
    <property type="entry name" value="Peptide chain release factor 3"/>
    <property type="match status" value="1"/>
</dbReference>
<protein>
    <recommendedName>
        <fullName evidence="7 8">Peptide chain release factor 3</fullName>
        <shortName evidence="8">RF-3</shortName>
    </recommendedName>
</protein>
<dbReference type="GO" id="GO:0016150">
    <property type="term" value="F:translation release factor activity, codon nonspecific"/>
    <property type="evidence" value="ECO:0007669"/>
    <property type="project" value="TreeGrafter"/>
</dbReference>
<evidence type="ECO:0000256" key="6">
    <source>
        <dbReference type="ARBA" id="ARBA00023134"/>
    </source>
</evidence>
<comment type="function">
    <text evidence="8">Increases the formation of ribosomal termination complexes and stimulates activities of RF-1 and RF-2. It binds guanine nucleotides and has strong preference for UGA stop codons. It may interact directly with the ribosome. The stimulation of RF-1 and RF-2 is significantly reduced by GTP and GDP, but not by GMP.</text>
</comment>
<dbReference type="PANTHER" id="PTHR43556:SF2">
    <property type="entry name" value="PEPTIDE CHAIN RELEASE FACTOR RF3"/>
    <property type="match status" value="1"/>
</dbReference>
<feature type="binding site" evidence="8">
    <location>
        <begin position="60"/>
        <end position="67"/>
    </location>
    <ligand>
        <name>GTP</name>
        <dbReference type="ChEBI" id="CHEBI:37565"/>
    </ligand>
</feature>
<evidence type="ECO:0000256" key="5">
    <source>
        <dbReference type="ARBA" id="ARBA00022917"/>
    </source>
</evidence>
<sequence length="567" mass="62878">MSEWCISSRPRSASRRCRVFLRCLSFKPGILVCPQECSVTIPTAQLEHEITRRRTFAIISHPDAGKTTITEKLLLYGGAIQEAGSVTAKEGRAHTKSDWMSIEQQRGISISSSALTFEYAGRHINLLDTPGHQDFSEDTYRTLTAADSALMVLDAARGVQSQTEKLFAVCRNRGIPILTFVNKMDRPALDPFELLAQVENTLKITAVPLTWPIGDGPDFKGVYDLQTGQVLVFERTSGGKHRAPVQTAGLTDPQLAELVGPDLAAKLQEDVDLIRGAMPEFDPAAFRSGELTPVFFGSAMNNFGVEHFLANFVELAPPPGPVETNLGKRAPDAPFAGFIFKLQANMSRAHRDRTAYMRVMSGHFTRGMDVTHTRTGRKLRLSQAHTLFAQDREKVEEAYPGDIVGLVNPGVFQIGDVVSVDPKVTLPSFPRFTPETFATLSLRDVGKRKAFMKGLTQLAEEGVVQVFYPTDGARDPYLGAVGPLQFEVFQARLQEEYGVEVDLHVTGYQLVRWLAGDPGSVARFARHVEDDQGRPVMLFRSRYDLEYTAEQHPEIEFLPLPKDLTRV</sequence>
<keyword evidence="3 8" id="KW-0963">Cytoplasm</keyword>
<dbReference type="CDD" id="cd16259">
    <property type="entry name" value="RF3_III"/>
    <property type="match status" value="1"/>
</dbReference>
<dbReference type="NCBIfam" id="TIGR00503">
    <property type="entry name" value="prfC"/>
    <property type="match status" value="1"/>
</dbReference>
<dbReference type="AlphaFoldDB" id="Q1IY97"/>
<dbReference type="InterPro" id="IPR032090">
    <property type="entry name" value="RF3_C"/>
</dbReference>
<dbReference type="HOGENOM" id="CLU_002794_2_1_0"/>
<dbReference type="InterPro" id="IPR004548">
    <property type="entry name" value="PrfC"/>
</dbReference>
<comment type="subcellular location">
    <subcellularLocation>
        <location evidence="1 8">Cytoplasm</location>
    </subcellularLocation>
</comment>
<proteinExistence type="inferred from homology"/>
<dbReference type="EMBL" id="CP000359">
    <property type="protein sequence ID" value="ABF45787.1"/>
    <property type="molecule type" value="Genomic_DNA"/>
</dbReference>
<dbReference type="NCBIfam" id="NF001964">
    <property type="entry name" value="PRK00741.1"/>
    <property type="match status" value="1"/>
</dbReference>
<organism evidence="10 11">
    <name type="scientific">Deinococcus geothermalis (strain DSM 11300 / CIP 105573 / AG-3a)</name>
    <dbReference type="NCBI Taxonomy" id="319795"/>
    <lineage>
        <taxon>Bacteria</taxon>
        <taxon>Thermotogati</taxon>
        <taxon>Deinococcota</taxon>
        <taxon>Deinococci</taxon>
        <taxon>Deinococcales</taxon>
        <taxon>Deinococcaceae</taxon>
        <taxon>Deinococcus</taxon>
    </lineage>
</organism>
<evidence type="ECO:0000256" key="8">
    <source>
        <dbReference type="HAMAP-Rule" id="MF_00072"/>
    </source>
</evidence>
<dbReference type="InterPro" id="IPR038467">
    <property type="entry name" value="RF3_dom_3_sf"/>
</dbReference>
<dbReference type="InterPro" id="IPR000795">
    <property type="entry name" value="T_Tr_GTP-bd_dom"/>
</dbReference>
<dbReference type="InterPro" id="IPR027417">
    <property type="entry name" value="P-loop_NTPase"/>
</dbReference>
<accession>Q1IY97</accession>
<keyword evidence="4 8" id="KW-0547">Nucleotide-binding</keyword>
<dbReference type="InterPro" id="IPR053905">
    <property type="entry name" value="EF-G-like_DII"/>
</dbReference>